<sequence>MISPCSATTPRSFPQRPTDRPAATLQPPDEINDVPGSNGCYRPFASPHPTEPPTGEPPCTR</sequence>
<dbReference type="AlphaFoldDB" id="X8ALS8"/>
<gene>
    <name evidence="2" type="ORF">I553_3558</name>
</gene>
<evidence type="ECO:0000313" key="2">
    <source>
        <dbReference type="EMBL" id="EUA32559.1"/>
    </source>
</evidence>
<comment type="caution">
    <text evidence="2">The sequence shown here is derived from an EMBL/GenBank/DDBJ whole genome shotgun (WGS) entry which is preliminary data.</text>
</comment>
<feature type="region of interest" description="Disordered" evidence="1">
    <location>
        <begin position="1"/>
        <end position="61"/>
    </location>
</feature>
<evidence type="ECO:0000256" key="1">
    <source>
        <dbReference type="SAM" id="MobiDB-lite"/>
    </source>
</evidence>
<feature type="compositionally biased region" description="Polar residues" evidence="1">
    <location>
        <begin position="1"/>
        <end position="12"/>
    </location>
</feature>
<reference evidence="2" key="1">
    <citation type="submission" date="2014-01" db="EMBL/GenBank/DDBJ databases">
        <authorList>
            <person name="Brown-Elliot B."/>
            <person name="Wallace R."/>
            <person name="Lenaerts A."/>
            <person name="Ordway D."/>
            <person name="DeGroote M.A."/>
            <person name="Parker T."/>
            <person name="Sizemore C."/>
            <person name="Tallon L.J."/>
            <person name="Sadzewicz L.K."/>
            <person name="Sengamalay N."/>
            <person name="Fraser C.M."/>
            <person name="Hine E."/>
            <person name="Shefchek K.A."/>
            <person name="Das S.P."/>
            <person name="Tettelin H."/>
        </authorList>
    </citation>
    <scope>NUCLEOTIDE SEQUENCE [LARGE SCALE GENOMIC DNA]</scope>
    <source>
        <strain evidence="2">4042</strain>
    </source>
</reference>
<dbReference type="EMBL" id="JAOB01000054">
    <property type="protein sequence ID" value="EUA32559.1"/>
    <property type="molecule type" value="Genomic_DNA"/>
</dbReference>
<protein>
    <submittedName>
        <fullName evidence="2">Uncharacterized protein</fullName>
    </submittedName>
</protein>
<proteinExistence type="predicted"/>
<feature type="compositionally biased region" description="Pro residues" evidence="1">
    <location>
        <begin position="49"/>
        <end position="61"/>
    </location>
</feature>
<dbReference type="PATRIC" id="fig|1299334.3.peg.5681"/>
<accession>X8ALS8</accession>
<name>X8ALS8_MYCXE</name>
<organism evidence="2">
    <name type="scientific">Mycobacterium xenopi 4042</name>
    <dbReference type="NCBI Taxonomy" id="1299334"/>
    <lineage>
        <taxon>Bacteria</taxon>
        <taxon>Bacillati</taxon>
        <taxon>Actinomycetota</taxon>
        <taxon>Actinomycetes</taxon>
        <taxon>Mycobacteriales</taxon>
        <taxon>Mycobacteriaceae</taxon>
        <taxon>Mycobacterium</taxon>
    </lineage>
</organism>